<dbReference type="SMART" id="SM00387">
    <property type="entry name" value="HATPase_c"/>
    <property type="match status" value="1"/>
</dbReference>
<dbReference type="InterPro" id="IPR005467">
    <property type="entry name" value="His_kinase_dom"/>
</dbReference>
<reference evidence="15 16" key="1">
    <citation type="submission" date="2023-03" db="EMBL/GenBank/DDBJ databases">
        <title>YIM 152171 draft genome.</title>
        <authorList>
            <person name="Yang Z."/>
        </authorList>
    </citation>
    <scope>NUCLEOTIDE SEQUENCE [LARGE SCALE GENOMIC DNA]</scope>
    <source>
        <strain evidence="15 16">YIM 152171</strain>
    </source>
</reference>
<dbReference type="Pfam" id="PF00672">
    <property type="entry name" value="HAMP"/>
    <property type="match status" value="1"/>
</dbReference>
<dbReference type="InterPro" id="IPR003661">
    <property type="entry name" value="HisK_dim/P_dom"/>
</dbReference>
<dbReference type="SMART" id="SM00304">
    <property type="entry name" value="HAMP"/>
    <property type="match status" value="1"/>
</dbReference>
<dbReference type="GO" id="GO:0000155">
    <property type="term" value="F:phosphorelay sensor kinase activity"/>
    <property type="evidence" value="ECO:0007669"/>
    <property type="project" value="InterPro"/>
</dbReference>
<keyword evidence="4" id="KW-0597">Phosphoprotein</keyword>
<evidence type="ECO:0000256" key="8">
    <source>
        <dbReference type="ARBA" id="ARBA00022989"/>
    </source>
</evidence>
<keyword evidence="16" id="KW-1185">Reference proteome</keyword>
<evidence type="ECO:0000256" key="1">
    <source>
        <dbReference type="ARBA" id="ARBA00000085"/>
    </source>
</evidence>
<feature type="chain" id="PRO_5043007156" description="histidine kinase" evidence="12">
    <location>
        <begin position="22"/>
        <end position="444"/>
    </location>
</feature>
<feature type="signal peptide" evidence="12">
    <location>
        <begin position="1"/>
        <end position="21"/>
    </location>
</feature>
<dbReference type="GO" id="GO:0005886">
    <property type="term" value="C:plasma membrane"/>
    <property type="evidence" value="ECO:0007669"/>
    <property type="project" value="TreeGrafter"/>
</dbReference>
<sequence length="444" mass="48730">MFSASALALLTFVFVSSVNFMEQQTTETIEAEVKGLIEQDFLYGVEAVRDTVTLRSQHDPDRRSFYLLVRPDGRPVAGNLVRWPETPPEGDGSYRLTLQLAHDTDSTERHRVIARPVALRDGYRLLVGRDIEDKRRTEHLLRNAIFLGAGMMLLLGVVGGFAMSRWTTSRLEHINRATAAVMAGHLGRRVQLDGGGDEFDELAANLNAMLERIERLVAGMREVTDNVAHDLRTPLTRLRSRIEVALLHGPGREEARELLEATMRDADALIATFNALLNIARAESGAQRSEWERVDLAELARDVFDLYEPLAEEKAIELAIEPDGPVEVLGNRQLLAQAMANLVDNAVKYTPSEGHVRIATGSTPAPFVTVTDDGPGIPEESHERALQRFVRLHGERTTPGNGLGLSLVLAVARLHDATLELADAGPGLKVRLTLPPPVPGADAA</sequence>
<dbReference type="EC" id="2.7.13.3" evidence="3"/>
<evidence type="ECO:0000259" key="14">
    <source>
        <dbReference type="PROSITE" id="PS50885"/>
    </source>
</evidence>
<dbReference type="PROSITE" id="PS50885">
    <property type="entry name" value="HAMP"/>
    <property type="match status" value="1"/>
</dbReference>
<dbReference type="InterPro" id="IPR036097">
    <property type="entry name" value="HisK_dim/P_sf"/>
</dbReference>
<dbReference type="PANTHER" id="PTHR45436:SF8">
    <property type="entry name" value="HISTIDINE KINASE"/>
    <property type="match status" value="1"/>
</dbReference>
<dbReference type="SUPFAM" id="SSF55874">
    <property type="entry name" value="ATPase domain of HSP90 chaperone/DNA topoisomerase II/histidine kinase"/>
    <property type="match status" value="1"/>
</dbReference>
<evidence type="ECO:0000259" key="13">
    <source>
        <dbReference type="PROSITE" id="PS50109"/>
    </source>
</evidence>
<dbReference type="InterPro" id="IPR004358">
    <property type="entry name" value="Sig_transdc_His_kin-like_C"/>
</dbReference>
<evidence type="ECO:0000256" key="4">
    <source>
        <dbReference type="ARBA" id="ARBA00022553"/>
    </source>
</evidence>
<evidence type="ECO:0000256" key="2">
    <source>
        <dbReference type="ARBA" id="ARBA00004370"/>
    </source>
</evidence>
<dbReference type="PRINTS" id="PR00344">
    <property type="entry name" value="BCTRLSENSOR"/>
</dbReference>
<feature type="transmembrane region" description="Helical" evidence="11">
    <location>
        <begin position="144"/>
        <end position="163"/>
    </location>
</feature>
<feature type="domain" description="HAMP" evidence="14">
    <location>
        <begin position="165"/>
        <end position="218"/>
    </location>
</feature>
<keyword evidence="7 15" id="KW-0418">Kinase</keyword>
<evidence type="ECO:0000256" key="7">
    <source>
        <dbReference type="ARBA" id="ARBA00022777"/>
    </source>
</evidence>
<evidence type="ECO:0000256" key="3">
    <source>
        <dbReference type="ARBA" id="ARBA00012438"/>
    </source>
</evidence>
<evidence type="ECO:0000256" key="12">
    <source>
        <dbReference type="SAM" id="SignalP"/>
    </source>
</evidence>
<keyword evidence="9" id="KW-0902">Two-component regulatory system</keyword>
<keyword evidence="6 11" id="KW-0812">Transmembrane</keyword>
<dbReference type="SMART" id="SM00388">
    <property type="entry name" value="HisKA"/>
    <property type="match status" value="1"/>
</dbReference>
<dbReference type="InterPro" id="IPR003660">
    <property type="entry name" value="HAMP_dom"/>
</dbReference>
<evidence type="ECO:0000256" key="5">
    <source>
        <dbReference type="ARBA" id="ARBA00022679"/>
    </source>
</evidence>
<gene>
    <name evidence="15" type="ORF">PZ740_12145</name>
</gene>
<dbReference type="InterPro" id="IPR036890">
    <property type="entry name" value="HATPase_C_sf"/>
</dbReference>
<accession>A0AAP3XSM2</accession>
<dbReference type="SUPFAM" id="SSF158472">
    <property type="entry name" value="HAMP domain-like"/>
    <property type="match status" value="1"/>
</dbReference>
<dbReference type="InterPro" id="IPR050428">
    <property type="entry name" value="TCS_sensor_his_kinase"/>
</dbReference>
<comment type="caution">
    <text evidence="15">The sequence shown here is derived from an EMBL/GenBank/DDBJ whole genome shotgun (WGS) entry which is preliminary data.</text>
</comment>
<comment type="subcellular location">
    <subcellularLocation>
        <location evidence="2">Membrane</location>
    </subcellularLocation>
</comment>
<dbReference type="AlphaFoldDB" id="A0AAP3XSM2"/>
<keyword evidence="10 11" id="KW-0472">Membrane</keyword>
<keyword evidence="8 11" id="KW-1133">Transmembrane helix</keyword>
<evidence type="ECO:0000256" key="9">
    <source>
        <dbReference type="ARBA" id="ARBA00023012"/>
    </source>
</evidence>
<dbReference type="Proteomes" id="UP001301140">
    <property type="component" value="Unassembled WGS sequence"/>
</dbReference>
<dbReference type="RefSeq" id="WP_327789549.1">
    <property type="nucleotide sequence ID" value="NZ_JARGEQ010000126.1"/>
</dbReference>
<dbReference type="Gene3D" id="6.10.340.10">
    <property type="match status" value="1"/>
</dbReference>
<keyword evidence="5" id="KW-0808">Transferase</keyword>
<dbReference type="SUPFAM" id="SSF47384">
    <property type="entry name" value="Homodimeric domain of signal transducing histidine kinase"/>
    <property type="match status" value="1"/>
</dbReference>
<evidence type="ECO:0000256" key="6">
    <source>
        <dbReference type="ARBA" id="ARBA00022692"/>
    </source>
</evidence>
<keyword evidence="12" id="KW-0732">Signal</keyword>
<dbReference type="EMBL" id="JARGEQ010000126">
    <property type="protein sequence ID" value="MDF1587128.1"/>
    <property type="molecule type" value="Genomic_DNA"/>
</dbReference>
<dbReference type="Pfam" id="PF00512">
    <property type="entry name" value="HisKA"/>
    <property type="match status" value="1"/>
</dbReference>
<name>A0AAP3XSM2_9PROT</name>
<protein>
    <recommendedName>
        <fullName evidence="3">histidine kinase</fullName>
        <ecNumber evidence="3">2.7.13.3</ecNumber>
    </recommendedName>
</protein>
<dbReference type="Gene3D" id="3.30.565.10">
    <property type="entry name" value="Histidine kinase-like ATPase, C-terminal domain"/>
    <property type="match status" value="1"/>
</dbReference>
<feature type="domain" description="Histidine kinase" evidence="13">
    <location>
        <begin position="226"/>
        <end position="438"/>
    </location>
</feature>
<dbReference type="Pfam" id="PF02518">
    <property type="entry name" value="HATPase_c"/>
    <property type="match status" value="1"/>
</dbReference>
<dbReference type="PROSITE" id="PS50109">
    <property type="entry name" value="HIS_KIN"/>
    <property type="match status" value="1"/>
</dbReference>
<dbReference type="CDD" id="cd06225">
    <property type="entry name" value="HAMP"/>
    <property type="match status" value="1"/>
</dbReference>
<dbReference type="PANTHER" id="PTHR45436">
    <property type="entry name" value="SENSOR HISTIDINE KINASE YKOH"/>
    <property type="match status" value="1"/>
</dbReference>
<comment type="catalytic activity">
    <reaction evidence="1">
        <text>ATP + protein L-histidine = ADP + protein N-phospho-L-histidine.</text>
        <dbReference type="EC" id="2.7.13.3"/>
    </reaction>
</comment>
<dbReference type="CDD" id="cd00082">
    <property type="entry name" value="HisKA"/>
    <property type="match status" value="1"/>
</dbReference>
<evidence type="ECO:0000256" key="11">
    <source>
        <dbReference type="SAM" id="Phobius"/>
    </source>
</evidence>
<dbReference type="InterPro" id="IPR003594">
    <property type="entry name" value="HATPase_dom"/>
</dbReference>
<evidence type="ECO:0000313" key="15">
    <source>
        <dbReference type="EMBL" id="MDF1587128.1"/>
    </source>
</evidence>
<evidence type="ECO:0000256" key="10">
    <source>
        <dbReference type="ARBA" id="ARBA00023136"/>
    </source>
</evidence>
<evidence type="ECO:0000313" key="16">
    <source>
        <dbReference type="Proteomes" id="UP001301140"/>
    </source>
</evidence>
<organism evidence="15 16">
    <name type="scientific">Marinimicrococcus flavescens</name>
    <dbReference type="NCBI Taxonomy" id="3031815"/>
    <lineage>
        <taxon>Bacteria</taxon>
        <taxon>Pseudomonadati</taxon>
        <taxon>Pseudomonadota</taxon>
        <taxon>Alphaproteobacteria</taxon>
        <taxon>Geminicoccales</taxon>
        <taxon>Geminicoccaceae</taxon>
        <taxon>Marinimicrococcus</taxon>
    </lineage>
</organism>
<proteinExistence type="predicted"/>
<dbReference type="Gene3D" id="1.10.287.130">
    <property type="match status" value="1"/>
</dbReference>